<evidence type="ECO:0000313" key="2">
    <source>
        <dbReference type="EMBL" id="KIW49092.1"/>
    </source>
</evidence>
<gene>
    <name evidence="2" type="ORF">PV05_10804</name>
</gene>
<accession>A0A0D2CGY4</accession>
<feature type="region of interest" description="Disordered" evidence="1">
    <location>
        <begin position="545"/>
        <end position="572"/>
    </location>
</feature>
<dbReference type="HOGENOM" id="CLU_422126_0_0_1"/>
<dbReference type="Proteomes" id="UP000054342">
    <property type="component" value="Unassembled WGS sequence"/>
</dbReference>
<feature type="region of interest" description="Disordered" evidence="1">
    <location>
        <begin position="1"/>
        <end position="39"/>
    </location>
</feature>
<dbReference type="AlphaFoldDB" id="A0A0D2CGY4"/>
<dbReference type="GeneID" id="25332712"/>
<dbReference type="EMBL" id="KN847323">
    <property type="protein sequence ID" value="KIW49092.1"/>
    <property type="molecule type" value="Genomic_DNA"/>
</dbReference>
<evidence type="ECO:0000256" key="1">
    <source>
        <dbReference type="SAM" id="MobiDB-lite"/>
    </source>
</evidence>
<sequence length="649" mass="72508">MAGPLGPPIPLADSSKSPEDKASELSIDTGEVGETEAPPTSEIITVIPPDFSGYWYSYADSRIYHVIPHQPPTRLSEDHPFVQRFRGLVGQGQPRPRSVTHENITPWRAQHHSNQVYSANTSIRPSRPPSHHQPFESYGLLQTAKAAHVQTGPIRNDLAIVKTPLQPRLFLARSTLPQPIQDAFSIPNSARHPLATEKAITHTAPAEVGLIRGYFDFDPSGSQEAQALAGAARMQTYIQRYHPGGETLSIQTFAIAVEMHWTRQQPFDLSMDLSTIVARRNQTGKGEQSSDLQGLGHQFENHTAAFDPHTTASQLTAVTMYHHGLCEYHSVRRRAQARPPDEGRPLRISEYVAVRPRRINHPLTSRPSDDGHDPVTFASPQEEPEKVHYPPLFASESPAFPDEKTVVDLLRAKSRLPKSVRQLLSVEIIKKILFLALHGIPSAAIAYEVHGELPKTWKLSVTKRMEKITYVIDHYLVEIVAEADRECGAEDFISKLLTHALSKDWIPRSLQNAVEYIHSETAGDVTSGVEERRLAAKARIALQKWRSDNNGANPAPDAKGKRSSTDGSMPLTKRRKSMGYWSACQGLQREMDDRQRLLDLGYREDSLDTEKALMNEWLEKLKKMGRLPSLTEAAQAAHQARTTQQKKTV</sequence>
<dbReference type="OrthoDB" id="4154744at2759"/>
<evidence type="ECO:0000313" key="3">
    <source>
        <dbReference type="Proteomes" id="UP000054342"/>
    </source>
</evidence>
<proteinExistence type="predicted"/>
<reference evidence="2 3" key="1">
    <citation type="submission" date="2015-01" db="EMBL/GenBank/DDBJ databases">
        <title>The Genome Sequence of Exophiala xenobiotica CBS118157.</title>
        <authorList>
            <consortium name="The Broad Institute Genomics Platform"/>
            <person name="Cuomo C."/>
            <person name="de Hoog S."/>
            <person name="Gorbushina A."/>
            <person name="Stielow B."/>
            <person name="Teixiera M."/>
            <person name="Abouelleil A."/>
            <person name="Chapman S.B."/>
            <person name="Priest M."/>
            <person name="Young S.K."/>
            <person name="Wortman J."/>
            <person name="Nusbaum C."/>
            <person name="Birren B."/>
        </authorList>
    </citation>
    <scope>NUCLEOTIDE SEQUENCE [LARGE SCALE GENOMIC DNA]</scope>
    <source>
        <strain evidence="2 3">CBS 118157</strain>
    </source>
</reference>
<dbReference type="RefSeq" id="XP_013309676.1">
    <property type="nucleotide sequence ID" value="XM_013454222.1"/>
</dbReference>
<name>A0A0D2CGY4_9EURO</name>
<feature type="region of interest" description="Disordered" evidence="1">
    <location>
        <begin position="360"/>
        <end position="379"/>
    </location>
</feature>
<organism evidence="2 3">
    <name type="scientific">Exophiala xenobiotica</name>
    <dbReference type="NCBI Taxonomy" id="348802"/>
    <lineage>
        <taxon>Eukaryota</taxon>
        <taxon>Fungi</taxon>
        <taxon>Dikarya</taxon>
        <taxon>Ascomycota</taxon>
        <taxon>Pezizomycotina</taxon>
        <taxon>Eurotiomycetes</taxon>
        <taxon>Chaetothyriomycetidae</taxon>
        <taxon>Chaetothyriales</taxon>
        <taxon>Herpotrichiellaceae</taxon>
        <taxon>Exophiala</taxon>
    </lineage>
</organism>
<keyword evidence="3" id="KW-1185">Reference proteome</keyword>
<protein>
    <submittedName>
        <fullName evidence="2">Uncharacterized protein</fullName>
    </submittedName>
</protein>
<feature type="compositionally biased region" description="Pro residues" evidence="1">
    <location>
        <begin position="1"/>
        <end position="10"/>
    </location>
</feature>